<proteinExistence type="predicted"/>
<evidence type="ECO:0000256" key="3">
    <source>
        <dbReference type="ARBA" id="ARBA00022840"/>
    </source>
</evidence>
<dbReference type="SUPFAM" id="SSF56059">
    <property type="entry name" value="Glutathione synthetase ATP-binding domain-like"/>
    <property type="match status" value="1"/>
</dbReference>
<evidence type="ECO:0000256" key="2">
    <source>
        <dbReference type="ARBA" id="ARBA00022741"/>
    </source>
</evidence>
<dbReference type="InterPro" id="IPR040570">
    <property type="entry name" value="LAL_C2"/>
</dbReference>
<dbReference type="Pfam" id="PF18130">
    <property type="entry name" value="ATPgrasp_N"/>
    <property type="match status" value="1"/>
</dbReference>
<evidence type="ECO:0000256" key="1">
    <source>
        <dbReference type="ARBA" id="ARBA00022598"/>
    </source>
</evidence>
<dbReference type="Pfam" id="PF18603">
    <property type="entry name" value="LAL_C2"/>
    <property type="match status" value="1"/>
</dbReference>
<dbReference type="InterPro" id="IPR052032">
    <property type="entry name" value="ATP-dep_AA_Ligase"/>
</dbReference>
<dbReference type="AlphaFoldDB" id="A0AB39MEZ1"/>
<keyword evidence="3 4" id="KW-0067">ATP-binding</keyword>
<dbReference type="EMBL" id="CP163431">
    <property type="protein sequence ID" value="XDQ04385.1"/>
    <property type="molecule type" value="Genomic_DNA"/>
</dbReference>
<dbReference type="GO" id="GO:0046872">
    <property type="term" value="F:metal ion binding"/>
    <property type="evidence" value="ECO:0007669"/>
    <property type="project" value="InterPro"/>
</dbReference>
<gene>
    <name evidence="6" type="ORF">AB5J58_31390</name>
</gene>
<protein>
    <submittedName>
        <fullName evidence="6">ATP-grasp domain-containing protein</fullName>
    </submittedName>
</protein>
<accession>A0AB39MEZ1</accession>
<evidence type="ECO:0000259" key="5">
    <source>
        <dbReference type="PROSITE" id="PS50975"/>
    </source>
</evidence>
<dbReference type="RefSeq" id="WP_369189979.1">
    <property type="nucleotide sequence ID" value="NZ_CP163431.1"/>
</dbReference>
<evidence type="ECO:0000256" key="4">
    <source>
        <dbReference type="PROSITE-ProRule" id="PRU00409"/>
    </source>
</evidence>
<dbReference type="PROSITE" id="PS50975">
    <property type="entry name" value="ATP_GRASP"/>
    <property type="match status" value="1"/>
</dbReference>
<dbReference type="PANTHER" id="PTHR43585:SF2">
    <property type="entry name" value="ATP-GRASP ENZYME FSQD"/>
    <property type="match status" value="1"/>
</dbReference>
<reference evidence="6" key="1">
    <citation type="submission" date="2024-07" db="EMBL/GenBank/DDBJ databases">
        <authorList>
            <person name="Yu S.T."/>
        </authorList>
    </citation>
    <scope>NUCLEOTIDE SEQUENCE</scope>
    <source>
        <strain evidence="6">R08</strain>
    </source>
</reference>
<dbReference type="Gene3D" id="3.30.1490.20">
    <property type="entry name" value="ATP-grasp fold, A domain"/>
    <property type="match status" value="1"/>
</dbReference>
<organism evidence="6">
    <name type="scientific">Streptomyces sp. R08</name>
    <dbReference type="NCBI Taxonomy" id="3238624"/>
    <lineage>
        <taxon>Bacteria</taxon>
        <taxon>Bacillati</taxon>
        <taxon>Actinomycetota</taxon>
        <taxon>Actinomycetes</taxon>
        <taxon>Kitasatosporales</taxon>
        <taxon>Streptomycetaceae</taxon>
        <taxon>Streptomyces</taxon>
    </lineage>
</organism>
<sequence length="657" mass="70130">MATHPAAPGTPSLDGVHGLIVRARTFPPTCLRDAVGGELSEKIARLPECRPFRIRRSLVRRVNAGIVVADRARKSTGPGPRLGSGDQPLLAVDLVLPADGEASECRADRLRGVRRVTTGPSGGFGCADVQHAAVREETHGRIGRLLPRPPYAQVMGVEDPGLIIRRDAGDEPRPHAYVMFRLPWRHFWEIDGAWPWSDTLWTVLDHRFGLPASLPSPVLTSGRLPSRSFSPGPTNSTTPRTTMAYSAAAHPLLVLGAGIQAYSEYSLRRLAAIRPIVLADPEPPAWTRPYVSDDVVIDLADHEAASTAVKRVAEHTPFAGVCTYAEDHVELTARLATQLGLPGGSSLSSAACRDTAYRRVGEHGVLRAQSVPAGDEDSAVGHARRLGYPVVVRPRGREDGAGALRADDDAEVRQAYHQACWETAFGPEAETVVGVLVEECLVGSEISAETVVLDGDVHITAVTRARLGPEPGYLKTGYVVDASDPLLDDPAVTRTVAHAVRALGIERGVLHVELRLAEPGPELIKVNASPGGDLVPLLVELATGIDLLAATAALATGARPDLTPTHQRAAAAHFLYPADAGRLGPVRPPTAPYAQPWLERLVWTRQTGERVTAPPHASVTDRLAHWVVTGDSAAECRQRLADVLSQVTGPAAQTAPH</sequence>
<dbReference type="PANTHER" id="PTHR43585">
    <property type="entry name" value="FUMIPYRROLE BIOSYNTHESIS PROTEIN C"/>
    <property type="match status" value="1"/>
</dbReference>
<dbReference type="Gene3D" id="3.40.50.20">
    <property type="match status" value="1"/>
</dbReference>
<keyword evidence="2 4" id="KW-0547">Nucleotide-binding</keyword>
<keyword evidence="1" id="KW-0436">Ligase</keyword>
<dbReference type="GO" id="GO:0005524">
    <property type="term" value="F:ATP binding"/>
    <property type="evidence" value="ECO:0007669"/>
    <property type="project" value="UniProtKB-UniRule"/>
</dbReference>
<dbReference type="Gene3D" id="3.30.470.20">
    <property type="entry name" value="ATP-grasp fold, B domain"/>
    <property type="match status" value="1"/>
</dbReference>
<dbReference type="Pfam" id="PF13535">
    <property type="entry name" value="ATP-grasp_4"/>
    <property type="match status" value="1"/>
</dbReference>
<dbReference type="InterPro" id="IPR041472">
    <property type="entry name" value="BL00235/CARNS1_N"/>
</dbReference>
<evidence type="ECO:0000313" key="6">
    <source>
        <dbReference type="EMBL" id="XDQ04385.1"/>
    </source>
</evidence>
<feature type="domain" description="ATP-grasp" evidence="5">
    <location>
        <begin position="357"/>
        <end position="556"/>
    </location>
</feature>
<dbReference type="InterPro" id="IPR013815">
    <property type="entry name" value="ATP_grasp_subdomain_1"/>
</dbReference>
<name>A0AB39MEZ1_9ACTN</name>
<dbReference type="GO" id="GO:0016874">
    <property type="term" value="F:ligase activity"/>
    <property type="evidence" value="ECO:0007669"/>
    <property type="project" value="UniProtKB-KW"/>
</dbReference>
<dbReference type="InterPro" id="IPR011761">
    <property type="entry name" value="ATP-grasp"/>
</dbReference>